<feature type="domain" description="DUF6644" evidence="2">
    <location>
        <begin position="11"/>
        <end position="161"/>
    </location>
</feature>
<proteinExistence type="predicted"/>
<feature type="transmembrane region" description="Helical" evidence="1">
    <location>
        <begin position="102"/>
        <end position="120"/>
    </location>
</feature>
<evidence type="ECO:0000313" key="3">
    <source>
        <dbReference type="EMBL" id="RRB03763.1"/>
    </source>
</evidence>
<gene>
    <name evidence="3" type="ORF">EHT25_09495</name>
</gene>
<name>A0A3P1BS69_9BACT</name>
<comment type="caution">
    <text evidence="3">The sequence shown here is derived from an EMBL/GenBank/DDBJ whole genome shotgun (WGS) entry which is preliminary data.</text>
</comment>
<evidence type="ECO:0000259" key="2">
    <source>
        <dbReference type="Pfam" id="PF20349"/>
    </source>
</evidence>
<organism evidence="3 4">
    <name type="scientific">Larkinella rosea</name>
    <dbReference type="NCBI Taxonomy" id="2025312"/>
    <lineage>
        <taxon>Bacteria</taxon>
        <taxon>Pseudomonadati</taxon>
        <taxon>Bacteroidota</taxon>
        <taxon>Cytophagia</taxon>
        <taxon>Cytophagales</taxon>
        <taxon>Spirosomataceae</taxon>
        <taxon>Larkinella</taxon>
    </lineage>
</organism>
<reference evidence="3 4" key="1">
    <citation type="submission" date="2018-11" db="EMBL/GenBank/DDBJ databases">
        <authorList>
            <person name="Zhou Z."/>
            <person name="Wang G."/>
        </authorList>
    </citation>
    <scope>NUCLEOTIDE SEQUENCE [LARGE SCALE GENOMIC DNA]</scope>
    <source>
        <strain evidence="3 4">KCTC52004</strain>
    </source>
</reference>
<dbReference type="Proteomes" id="UP000271925">
    <property type="component" value="Unassembled WGS sequence"/>
</dbReference>
<dbReference type="EMBL" id="RQJO01000008">
    <property type="protein sequence ID" value="RRB03763.1"/>
    <property type="molecule type" value="Genomic_DNA"/>
</dbReference>
<keyword evidence="4" id="KW-1185">Reference proteome</keyword>
<keyword evidence="1" id="KW-0472">Membrane</keyword>
<dbReference type="OrthoDB" id="3536934at2"/>
<dbReference type="RefSeq" id="WP_124873811.1">
    <property type="nucleotide sequence ID" value="NZ_RQJO01000008.1"/>
</dbReference>
<keyword evidence="1" id="KW-0812">Transmembrane</keyword>
<sequence>MRLTFPVEWLQWVENTTLAVVIRQSTWLYPGLEIVHITGLALLVGGAFLFDFRLLGFSKKIPVFDLATHVLPWSRRGLALVIPSGMLLFTTNAEALGNDPMFGLKLFLILVAGINVAIFHRITFRAPAGWESGATPIGAKVAAIGSLLLWLATITCGRLLAY</sequence>
<feature type="transmembrane region" description="Helical" evidence="1">
    <location>
        <begin position="141"/>
        <end position="161"/>
    </location>
</feature>
<protein>
    <recommendedName>
        <fullName evidence="2">DUF6644 domain-containing protein</fullName>
    </recommendedName>
</protein>
<keyword evidence="1" id="KW-1133">Transmembrane helix</keyword>
<accession>A0A3P1BS69</accession>
<feature type="transmembrane region" description="Helical" evidence="1">
    <location>
        <begin position="34"/>
        <end position="56"/>
    </location>
</feature>
<dbReference type="InterPro" id="IPR046586">
    <property type="entry name" value="DUF6644"/>
</dbReference>
<evidence type="ECO:0000256" key="1">
    <source>
        <dbReference type="SAM" id="Phobius"/>
    </source>
</evidence>
<evidence type="ECO:0000313" key="4">
    <source>
        <dbReference type="Proteomes" id="UP000271925"/>
    </source>
</evidence>
<dbReference type="Pfam" id="PF20349">
    <property type="entry name" value="DUF6644"/>
    <property type="match status" value="1"/>
</dbReference>
<dbReference type="AlphaFoldDB" id="A0A3P1BS69"/>